<protein>
    <submittedName>
        <fullName evidence="1">Uncharacterized protein</fullName>
    </submittedName>
</protein>
<evidence type="ECO:0000313" key="2">
    <source>
        <dbReference type="Proteomes" id="UP000254939"/>
    </source>
</evidence>
<comment type="caution">
    <text evidence="1">The sequence shown here is derived from an EMBL/GenBank/DDBJ whole genome shotgun (WGS) entry which is preliminary data.</text>
</comment>
<name>A0A370KFQ2_9HYPH</name>
<dbReference type="EMBL" id="NAAC01000043">
    <property type="protein sequence ID" value="RDJ03280.1"/>
    <property type="molecule type" value="Genomic_DNA"/>
</dbReference>
<dbReference type="Proteomes" id="UP000254939">
    <property type="component" value="Unassembled WGS sequence"/>
</dbReference>
<organism evidence="1 2">
    <name type="scientific">Rhizobium grahamii</name>
    <dbReference type="NCBI Taxonomy" id="1120045"/>
    <lineage>
        <taxon>Bacteria</taxon>
        <taxon>Pseudomonadati</taxon>
        <taxon>Pseudomonadota</taxon>
        <taxon>Alphaproteobacteria</taxon>
        <taxon>Hyphomicrobiales</taxon>
        <taxon>Rhizobiaceae</taxon>
        <taxon>Rhizobium/Agrobacterium group</taxon>
        <taxon>Rhizobium</taxon>
    </lineage>
</organism>
<gene>
    <name evidence="1" type="ORF">B5K06_30240</name>
</gene>
<proteinExistence type="predicted"/>
<dbReference type="AlphaFoldDB" id="A0A370KFQ2"/>
<evidence type="ECO:0000313" key="1">
    <source>
        <dbReference type="EMBL" id="RDJ03280.1"/>
    </source>
</evidence>
<sequence>MPNRQRLPYSIRAENLRIAIEQMRSTQKILPDFEHHDDTQFVTQDGDVVTDVDGDHVLIVLKMD</sequence>
<reference evidence="1 2" key="1">
    <citation type="submission" date="2017-03" db="EMBL/GenBank/DDBJ databases">
        <title>Genome analysis of Rhizobial strains effectives or ineffectives for nitrogen fixation isolated from bean seeds.</title>
        <authorList>
            <person name="Peralta H."/>
            <person name="Aguilar-Vera A."/>
            <person name="Mora Y."/>
            <person name="Vargas-Lagunas C."/>
            <person name="Girard L."/>
            <person name="Mora J."/>
        </authorList>
    </citation>
    <scope>NUCLEOTIDE SEQUENCE [LARGE SCALE GENOMIC DNA]</scope>
    <source>
        <strain evidence="1 2">CCGM3</strain>
    </source>
</reference>
<dbReference type="RefSeq" id="WP_016555986.1">
    <property type="nucleotide sequence ID" value="NZ_KZ857269.1"/>
</dbReference>
<accession>A0A370KFQ2</accession>